<protein>
    <submittedName>
        <fullName evidence="1">Uncharacterized protein</fullName>
    </submittedName>
</protein>
<gene>
    <name evidence="1" type="ORF">S01H4_25866</name>
</gene>
<accession>X1BG70</accession>
<proteinExistence type="predicted"/>
<sequence>MSSATITGSTIAGLADTSIAGWSMAGHTTFIDGGDIYTDTITATQIDAGTITGTEISASAIITAGTGNNVGVLDGNDAAWRIYAGHATPASAPFRVNQAGKCYATEFEDTLGNAV</sequence>
<evidence type="ECO:0000313" key="1">
    <source>
        <dbReference type="EMBL" id="GAG80212.1"/>
    </source>
</evidence>
<comment type="caution">
    <text evidence="1">The sequence shown here is derived from an EMBL/GenBank/DDBJ whole genome shotgun (WGS) entry which is preliminary data.</text>
</comment>
<name>X1BG70_9ZZZZ</name>
<organism evidence="1">
    <name type="scientific">marine sediment metagenome</name>
    <dbReference type="NCBI Taxonomy" id="412755"/>
    <lineage>
        <taxon>unclassified sequences</taxon>
        <taxon>metagenomes</taxon>
        <taxon>ecological metagenomes</taxon>
    </lineage>
</organism>
<feature type="non-terminal residue" evidence="1">
    <location>
        <position position="115"/>
    </location>
</feature>
<dbReference type="EMBL" id="BART01012376">
    <property type="protein sequence ID" value="GAG80212.1"/>
    <property type="molecule type" value="Genomic_DNA"/>
</dbReference>
<reference evidence="1" key="1">
    <citation type="journal article" date="2014" name="Front. Microbiol.">
        <title>High frequency of phylogenetically diverse reductive dehalogenase-homologous genes in deep subseafloor sedimentary metagenomes.</title>
        <authorList>
            <person name="Kawai M."/>
            <person name="Futagami T."/>
            <person name="Toyoda A."/>
            <person name="Takaki Y."/>
            <person name="Nishi S."/>
            <person name="Hori S."/>
            <person name="Arai W."/>
            <person name="Tsubouchi T."/>
            <person name="Morono Y."/>
            <person name="Uchiyama I."/>
            <person name="Ito T."/>
            <person name="Fujiyama A."/>
            <person name="Inagaki F."/>
            <person name="Takami H."/>
        </authorList>
    </citation>
    <scope>NUCLEOTIDE SEQUENCE</scope>
    <source>
        <strain evidence="1">Expedition CK06-06</strain>
    </source>
</reference>
<dbReference type="AlphaFoldDB" id="X1BG70"/>